<dbReference type="EMBL" id="JAEILT010000003">
    <property type="protein sequence ID" value="MBJ2135410.1"/>
    <property type="molecule type" value="Genomic_DNA"/>
</dbReference>
<feature type="transmembrane region" description="Helical" evidence="6">
    <location>
        <begin position="42"/>
        <end position="64"/>
    </location>
</feature>
<feature type="transmembrane region" description="Helical" evidence="6">
    <location>
        <begin position="319"/>
        <end position="341"/>
    </location>
</feature>
<feature type="transmembrane region" description="Helical" evidence="6">
    <location>
        <begin position="159"/>
        <end position="179"/>
    </location>
</feature>
<feature type="transmembrane region" description="Helical" evidence="6">
    <location>
        <begin position="243"/>
        <end position="265"/>
    </location>
</feature>
<feature type="transmembrane region" description="Helical" evidence="6">
    <location>
        <begin position="76"/>
        <end position="95"/>
    </location>
</feature>
<accession>A0ABS0WAK2</accession>
<evidence type="ECO:0000256" key="4">
    <source>
        <dbReference type="ARBA" id="ARBA00022989"/>
    </source>
</evidence>
<reference evidence="7 8" key="1">
    <citation type="submission" date="2020-12" db="EMBL/GenBank/DDBJ databases">
        <title>Draft genome sequences of nine environmental bacterial isolates colonizing plastic.</title>
        <authorList>
            <person name="Borre I."/>
            <person name="Sonnenschein E.C."/>
        </authorList>
    </citation>
    <scope>NUCLEOTIDE SEQUENCE [LARGE SCALE GENOMIC DNA]</scope>
    <source>
        <strain evidence="7 8">IB30</strain>
    </source>
</reference>
<evidence type="ECO:0000313" key="7">
    <source>
        <dbReference type="EMBL" id="MBJ2135410.1"/>
    </source>
</evidence>
<proteinExistence type="predicted"/>
<gene>
    <name evidence="7" type="ORF">JEU11_03005</name>
</gene>
<evidence type="ECO:0000256" key="6">
    <source>
        <dbReference type="SAM" id="Phobius"/>
    </source>
</evidence>
<evidence type="ECO:0000256" key="1">
    <source>
        <dbReference type="ARBA" id="ARBA00004651"/>
    </source>
</evidence>
<comment type="caution">
    <text evidence="7">The sequence shown here is derived from an EMBL/GenBank/DDBJ whole genome shotgun (WGS) entry which is preliminary data.</text>
</comment>
<feature type="transmembrane region" description="Helical" evidence="6">
    <location>
        <begin position="200"/>
        <end position="219"/>
    </location>
</feature>
<keyword evidence="2" id="KW-1003">Cell membrane</keyword>
<feature type="transmembrane region" description="Helical" evidence="6">
    <location>
        <begin position="379"/>
        <end position="398"/>
    </location>
</feature>
<feature type="transmembrane region" description="Helical" evidence="6">
    <location>
        <begin position="277"/>
        <end position="299"/>
    </location>
</feature>
<sequence>MMSKSRADLFYLLLNQIVILLGTLLFNKALASYFDKDTTGSFFYIISISTFGLLVLSAPFTQIFNRLYNSENPIDIEVFLTFILIPNTLFLLLSFFWASDWLAYIFIIYLVFTLRDVFLGQIIQMKERKVLFFLNSLGAISRLIFIIFLLFFFEANLSLIIFSQTLSLFTLIYFSYRFYKKTVGFDWAIFLNFKVAFQRLDRSFFILSLPIAITSIASWSKDMGVRFLLHHQGDKILVADYTFINGLALVGPTFLQGIISAYYLPLIYRREIGYKSALLQVFLVLTISTIFGLIIFHFFGLNIVTILLDSKYSNALDLMPYLLISNMLFVLASFSGSYFFLIKKTTFLIIPSVLFSSSLLISCYYLIPTWGVQGAAYGVLFSTFLNLFVLSLILLVTWRRNFVNNKD</sequence>
<keyword evidence="4 6" id="KW-1133">Transmembrane helix</keyword>
<evidence type="ECO:0000256" key="3">
    <source>
        <dbReference type="ARBA" id="ARBA00022692"/>
    </source>
</evidence>
<comment type="subcellular location">
    <subcellularLocation>
        <location evidence="1">Cell membrane</location>
        <topology evidence="1">Multi-pass membrane protein</topology>
    </subcellularLocation>
</comment>
<evidence type="ECO:0000256" key="5">
    <source>
        <dbReference type="ARBA" id="ARBA00023136"/>
    </source>
</evidence>
<keyword evidence="3 6" id="KW-0812">Transmembrane</keyword>
<feature type="transmembrane region" description="Helical" evidence="6">
    <location>
        <begin position="348"/>
        <end position="367"/>
    </location>
</feature>
<protein>
    <recommendedName>
        <fullName evidence="9">Polysaccharide biosynthesis protein</fullName>
    </recommendedName>
</protein>
<dbReference type="RefSeq" id="WP_198823611.1">
    <property type="nucleotide sequence ID" value="NZ_JAEILT010000003.1"/>
</dbReference>
<dbReference type="InterPro" id="IPR050833">
    <property type="entry name" value="Poly_Biosynth_Transport"/>
</dbReference>
<name>A0ABS0WAK2_9ALTE</name>
<dbReference type="PANTHER" id="PTHR30250:SF11">
    <property type="entry name" value="O-ANTIGEN TRANSPORTER-RELATED"/>
    <property type="match status" value="1"/>
</dbReference>
<evidence type="ECO:0000256" key="2">
    <source>
        <dbReference type="ARBA" id="ARBA00022475"/>
    </source>
</evidence>
<organism evidence="7 8">
    <name type="scientific">Paraglaciecola chathamensis</name>
    <dbReference type="NCBI Taxonomy" id="368405"/>
    <lineage>
        <taxon>Bacteria</taxon>
        <taxon>Pseudomonadati</taxon>
        <taxon>Pseudomonadota</taxon>
        <taxon>Gammaproteobacteria</taxon>
        <taxon>Alteromonadales</taxon>
        <taxon>Alteromonadaceae</taxon>
        <taxon>Paraglaciecola</taxon>
    </lineage>
</organism>
<dbReference type="Proteomes" id="UP000649232">
    <property type="component" value="Unassembled WGS sequence"/>
</dbReference>
<feature type="transmembrane region" description="Helical" evidence="6">
    <location>
        <begin position="101"/>
        <end position="118"/>
    </location>
</feature>
<feature type="transmembrane region" description="Helical" evidence="6">
    <location>
        <begin position="9"/>
        <end position="30"/>
    </location>
</feature>
<evidence type="ECO:0008006" key="9">
    <source>
        <dbReference type="Google" id="ProtNLM"/>
    </source>
</evidence>
<keyword evidence="5 6" id="KW-0472">Membrane</keyword>
<evidence type="ECO:0000313" key="8">
    <source>
        <dbReference type="Proteomes" id="UP000649232"/>
    </source>
</evidence>
<feature type="transmembrane region" description="Helical" evidence="6">
    <location>
        <begin position="130"/>
        <end position="153"/>
    </location>
</feature>
<dbReference type="PANTHER" id="PTHR30250">
    <property type="entry name" value="PST FAMILY PREDICTED COLANIC ACID TRANSPORTER"/>
    <property type="match status" value="1"/>
</dbReference>